<dbReference type="RefSeq" id="WP_047781177.1">
    <property type="nucleotide sequence ID" value="NZ_FOLW01000004.1"/>
</dbReference>
<name>A0AAJ4WAD6_9GAMM</name>
<evidence type="ECO:0000256" key="1">
    <source>
        <dbReference type="ARBA" id="ARBA00004651"/>
    </source>
</evidence>
<dbReference type="PANTHER" id="PTHR33884">
    <property type="entry name" value="UPF0410 PROTEIN YMGE"/>
    <property type="match status" value="1"/>
</dbReference>
<evidence type="ECO:0000313" key="9">
    <source>
        <dbReference type="Proteomes" id="UP000226420"/>
    </source>
</evidence>
<gene>
    <name evidence="8" type="ORF">SAMN02745723_10495</name>
</gene>
<reference evidence="8 9" key="1">
    <citation type="submission" date="2016-10" db="EMBL/GenBank/DDBJ databases">
        <authorList>
            <person name="Varghese N."/>
            <person name="Submissions S."/>
        </authorList>
    </citation>
    <scope>NUCLEOTIDE SEQUENCE [LARGE SCALE GENOMIC DNA]</scope>
    <source>
        <strain evidence="8 9">DSM 5563</strain>
    </source>
</reference>
<keyword evidence="3" id="KW-1003">Cell membrane</keyword>
<dbReference type="PANTHER" id="PTHR33884:SF4">
    <property type="entry name" value="UPF0410 PROTEIN YEAQ"/>
    <property type="match status" value="1"/>
</dbReference>
<evidence type="ECO:0000256" key="4">
    <source>
        <dbReference type="ARBA" id="ARBA00022692"/>
    </source>
</evidence>
<comment type="caution">
    <text evidence="8">The sequence shown here is derived from an EMBL/GenBank/DDBJ whole genome shotgun (WGS) entry which is preliminary data.</text>
</comment>
<sequence length="82" mass="8631">MGFIAWIILGLLVGVIAKWLMPGQDGGGFFMTIILGIIGALVGGYISSFFGFGSVDGFNIGSLVIAVLGAMLVLFIYRKIKS</sequence>
<evidence type="ECO:0000256" key="6">
    <source>
        <dbReference type="ARBA" id="ARBA00023136"/>
    </source>
</evidence>
<proteinExistence type="inferred from homology"/>
<protein>
    <submittedName>
        <fullName evidence="8">Uncharacterized membrane protein YeaQ/YmgE, transglycosylase-associated protein family</fullName>
    </submittedName>
</protein>
<evidence type="ECO:0000256" key="2">
    <source>
        <dbReference type="ARBA" id="ARBA00011006"/>
    </source>
</evidence>
<evidence type="ECO:0000256" key="7">
    <source>
        <dbReference type="SAM" id="Phobius"/>
    </source>
</evidence>
<dbReference type="GO" id="GO:0005886">
    <property type="term" value="C:plasma membrane"/>
    <property type="evidence" value="ECO:0007669"/>
    <property type="project" value="UniProtKB-SubCell"/>
</dbReference>
<keyword evidence="4 7" id="KW-0812">Transmembrane</keyword>
<comment type="similarity">
    <text evidence="2">Belongs to the UPF0410 family.</text>
</comment>
<dbReference type="AlphaFoldDB" id="A0AAJ4WAD6"/>
<dbReference type="InterPro" id="IPR007341">
    <property type="entry name" value="Transgly_assoc"/>
</dbReference>
<evidence type="ECO:0000313" key="8">
    <source>
        <dbReference type="EMBL" id="SFC77597.1"/>
    </source>
</evidence>
<accession>A0AAJ4WAD6</accession>
<evidence type="ECO:0000256" key="3">
    <source>
        <dbReference type="ARBA" id="ARBA00022475"/>
    </source>
</evidence>
<feature type="transmembrane region" description="Helical" evidence="7">
    <location>
        <begin position="27"/>
        <end position="46"/>
    </location>
</feature>
<dbReference type="Proteomes" id="UP000226420">
    <property type="component" value="Unassembled WGS sequence"/>
</dbReference>
<keyword evidence="6 7" id="KW-0472">Membrane</keyword>
<dbReference type="NCBIfam" id="NF007771">
    <property type="entry name" value="PRK10457.1"/>
    <property type="match status" value="1"/>
</dbReference>
<dbReference type="EMBL" id="FOLW01000004">
    <property type="protein sequence ID" value="SFC77597.1"/>
    <property type="molecule type" value="Genomic_DNA"/>
</dbReference>
<comment type="subcellular location">
    <subcellularLocation>
        <location evidence="1">Cell membrane</location>
        <topology evidence="1">Multi-pass membrane protein</topology>
    </subcellularLocation>
</comment>
<organism evidence="8 9">
    <name type="scientific">Pragia fontium DSM 5563 = ATCC 49100</name>
    <dbReference type="NCBI Taxonomy" id="1122977"/>
    <lineage>
        <taxon>Bacteria</taxon>
        <taxon>Pseudomonadati</taxon>
        <taxon>Pseudomonadota</taxon>
        <taxon>Gammaproteobacteria</taxon>
        <taxon>Enterobacterales</taxon>
        <taxon>Budviciaceae</taxon>
        <taxon>Pragia</taxon>
    </lineage>
</organism>
<dbReference type="Pfam" id="PF04226">
    <property type="entry name" value="Transgly_assoc"/>
    <property type="match status" value="1"/>
</dbReference>
<keyword evidence="5 7" id="KW-1133">Transmembrane helix</keyword>
<feature type="transmembrane region" description="Helical" evidence="7">
    <location>
        <begin position="58"/>
        <end position="77"/>
    </location>
</feature>
<evidence type="ECO:0000256" key="5">
    <source>
        <dbReference type="ARBA" id="ARBA00022989"/>
    </source>
</evidence>